<protein>
    <recommendedName>
        <fullName evidence="3">Protein kinase domain-containing protein</fullName>
    </recommendedName>
</protein>
<reference evidence="1 2" key="1">
    <citation type="submission" date="2018-06" db="EMBL/GenBank/DDBJ databases">
        <title>Fusarium incarnatum-equiseti species complex species 28.</title>
        <authorList>
            <person name="Gardiner D.M."/>
        </authorList>
    </citation>
    <scope>NUCLEOTIDE SEQUENCE [LARGE SCALE GENOMIC DNA]</scope>
    <source>
        <strain evidence="1 2">FIESC_28</strain>
    </source>
</reference>
<dbReference type="GeneID" id="41994807"/>
<evidence type="ECO:0000313" key="1">
    <source>
        <dbReference type="EMBL" id="RBR20085.1"/>
    </source>
</evidence>
<proteinExistence type="predicted"/>
<organism evidence="1 2">
    <name type="scientific">Fusarium coffeatum</name>
    <dbReference type="NCBI Taxonomy" id="231269"/>
    <lineage>
        <taxon>Eukaryota</taxon>
        <taxon>Fungi</taxon>
        <taxon>Dikarya</taxon>
        <taxon>Ascomycota</taxon>
        <taxon>Pezizomycotina</taxon>
        <taxon>Sordariomycetes</taxon>
        <taxon>Hypocreomycetidae</taxon>
        <taxon>Hypocreales</taxon>
        <taxon>Nectriaceae</taxon>
        <taxon>Fusarium</taxon>
        <taxon>Fusarium incarnatum-equiseti species complex</taxon>
    </lineage>
</organism>
<accession>A0A366RUU0</accession>
<dbReference type="InterPro" id="IPR011009">
    <property type="entry name" value="Kinase-like_dom_sf"/>
</dbReference>
<dbReference type="Proteomes" id="UP000253153">
    <property type="component" value="Unassembled WGS sequence"/>
</dbReference>
<keyword evidence="2" id="KW-1185">Reference proteome</keyword>
<gene>
    <name evidence="1" type="ORF">FIESC28_05364</name>
</gene>
<dbReference type="RefSeq" id="XP_031016394.1">
    <property type="nucleotide sequence ID" value="XM_031159511.1"/>
</dbReference>
<dbReference type="OrthoDB" id="1668230at2759"/>
<dbReference type="SUPFAM" id="SSF56112">
    <property type="entry name" value="Protein kinase-like (PK-like)"/>
    <property type="match status" value="1"/>
</dbReference>
<evidence type="ECO:0000313" key="2">
    <source>
        <dbReference type="Proteomes" id="UP000253153"/>
    </source>
</evidence>
<dbReference type="Gene3D" id="1.10.510.10">
    <property type="entry name" value="Transferase(Phosphotransferase) domain 1"/>
    <property type="match status" value="1"/>
</dbReference>
<name>A0A366RUU0_9HYPO</name>
<dbReference type="EMBL" id="QKXC01000108">
    <property type="protein sequence ID" value="RBR20085.1"/>
    <property type="molecule type" value="Genomic_DNA"/>
</dbReference>
<sequence>MPAESVLYLFGPFPNEDPSTNMNPLPEISSYEINHQSNDKKLRDSTLKGNLWIWESTMYEALGPHEHILTLIGLKHCPNKDDKPRFLKLEKSPHGNLHDRIIQGSAPPMATRMRMVLNLAETLQHIHSQKIIWGALCPQYLLLFDSFHMKLSCYKGFRRGDDFFVGACELDTHERVPFLLRPGYEVTAPGYICNTTAHEQEMFMLGSCICEITEWAILYSEIDRNEYEEKLRKRELPPVRENNLAKDVIQKLWKFKYSSAEEVSDDIRKLLD</sequence>
<comment type="caution">
    <text evidence="1">The sequence shown here is derived from an EMBL/GenBank/DDBJ whole genome shotgun (WGS) entry which is preliminary data.</text>
</comment>
<evidence type="ECO:0008006" key="3">
    <source>
        <dbReference type="Google" id="ProtNLM"/>
    </source>
</evidence>
<dbReference type="AlphaFoldDB" id="A0A366RUU0"/>